<keyword evidence="1" id="KW-0472">Membrane</keyword>
<organism evidence="2 3">
    <name type="scientific">Glycomyces mayteni</name>
    <dbReference type="NCBI Taxonomy" id="543887"/>
    <lineage>
        <taxon>Bacteria</taxon>
        <taxon>Bacillati</taxon>
        <taxon>Actinomycetota</taxon>
        <taxon>Actinomycetes</taxon>
        <taxon>Glycomycetales</taxon>
        <taxon>Glycomycetaceae</taxon>
        <taxon>Glycomyces</taxon>
    </lineage>
</organism>
<feature type="transmembrane region" description="Helical" evidence="1">
    <location>
        <begin position="20"/>
        <end position="38"/>
    </location>
</feature>
<dbReference type="SUPFAM" id="SSF53756">
    <property type="entry name" value="UDP-Glycosyltransferase/glycogen phosphorylase"/>
    <property type="match status" value="1"/>
</dbReference>
<keyword evidence="3" id="KW-1185">Reference proteome</keyword>
<evidence type="ECO:0000313" key="3">
    <source>
        <dbReference type="Proteomes" id="UP001596470"/>
    </source>
</evidence>
<protein>
    <recommendedName>
        <fullName evidence="4">Glycosyl transferases group 1</fullName>
    </recommendedName>
</protein>
<sequence length="528" mass="58873">MVRISETVRTRFGRSGVRTALAVLALFSLVTAVLAYLLPQRLAIALTAAVLVAEAGVVVLVALRTYRGVRRAEEARQRPESVQGRSGPFRSVQLTDEQRRILKNWRARLFGGFSATAMRELRPVVTSASASPAYRLAVAEMVMDWYAAKEARSEDRDPLRFDIVITSHFALPGGTTSANAEEIRAYRKAGLTVGLLHHPVYHWDVARPIDQKILDLVDGEQVRLLDAADAAECDLMIVRFPPAVMRLLDDRPRITAARTVLVVNQTPYSFYGPEGGTSVAWDVRTVYENLTEWVGDHTWYAIGPVVRDALREHHADEMERVDLADAFWYESIDAAEWRRPGQRERDGGPFRIGRHSRDARLKWPDTADLVRACYPTEGDDYEVRILGGAEIPKEILGGLPANWVDHPFNSMPSRDFLADVDAMVYFISSEGAEAFGRAPLEAMAVGLPCVMEHRFEELFGDAAIYCSPEEVRGVLDRLRTDPAYYAEQAEKAVRYVREHFSHEAQLARVAGLGVDRLRTAAADGVVAA</sequence>
<proteinExistence type="predicted"/>
<evidence type="ECO:0000313" key="2">
    <source>
        <dbReference type="EMBL" id="MFC6958286.1"/>
    </source>
</evidence>
<keyword evidence="1" id="KW-1133">Transmembrane helix</keyword>
<reference evidence="3" key="1">
    <citation type="journal article" date="2019" name="Int. J. Syst. Evol. Microbiol.">
        <title>The Global Catalogue of Microorganisms (GCM) 10K type strain sequencing project: providing services to taxonomists for standard genome sequencing and annotation.</title>
        <authorList>
            <consortium name="The Broad Institute Genomics Platform"/>
            <consortium name="The Broad Institute Genome Sequencing Center for Infectious Disease"/>
            <person name="Wu L."/>
            <person name="Ma J."/>
        </authorList>
    </citation>
    <scope>NUCLEOTIDE SEQUENCE [LARGE SCALE GENOMIC DNA]</scope>
    <source>
        <strain evidence="3">KACC 12634</strain>
    </source>
</reference>
<dbReference type="EMBL" id="JBHSYS010000003">
    <property type="protein sequence ID" value="MFC6958286.1"/>
    <property type="molecule type" value="Genomic_DNA"/>
</dbReference>
<keyword evidence="1" id="KW-0812">Transmembrane</keyword>
<accession>A0ABW2D802</accession>
<evidence type="ECO:0008006" key="4">
    <source>
        <dbReference type="Google" id="ProtNLM"/>
    </source>
</evidence>
<evidence type="ECO:0000256" key="1">
    <source>
        <dbReference type="SAM" id="Phobius"/>
    </source>
</evidence>
<dbReference type="RefSeq" id="WP_382346727.1">
    <property type="nucleotide sequence ID" value="NZ_JBHMBP010000001.1"/>
</dbReference>
<dbReference type="Proteomes" id="UP001596470">
    <property type="component" value="Unassembled WGS sequence"/>
</dbReference>
<dbReference type="Gene3D" id="3.40.50.2000">
    <property type="entry name" value="Glycogen Phosphorylase B"/>
    <property type="match status" value="1"/>
</dbReference>
<name>A0ABW2D802_9ACTN</name>
<feature type="transmembrane region" description="Helical" evidence="1">
    <location>
        <begin position="44"/>
        <end position="63"/>
    </location>
</feature>
<gene>
    <name evidence="2" type="ORF">ACFQS3_13865</name>
</gene>
<comment type="caution">
    <text evidence="2">The sequence shown here is derived from an EMBL/GenBank/DDBJ whole genome shotgun (WGS) entry which is preliminary data.</text>
</comment>